<evidence type="ECO:0000256" key="2">
    <source>
        <dbReference type="ARBA" id="ARBA00022448"/>
    </source>
</evidence>
<feature type="transmembrane region" description="Helical" evidence="7">
    <location>
        <begin position="318"/>
        <end position="340"/>
    </location>
</feature>
<keyword evidence="5 7" id="KW-0472">Membrane</keyword>
<reference evidence="9" key="1">
    <citation type="journal article" date="2020" name="BMC Genomics">
        <title>Correction to: Identification and distribution of gene clusters required for synthesis of sphingolipid metabolism inhibitors in diverse species of the filamentous fungus Fusarium.</title>
        <authorList>
            <person name="Kim H.S."/>
            <person name="Lohmar J.M."/>
            <person name="Busman M."/>
            <person name="Brown D.W."/>
            <person name="Naumann T.A."/>
            <person name="Divon H.H."/>
            <person name="Lysoe E."/>
            <person name="Uhlig S."/>
            <person name="Proctor R.H."/>
        </authorList>
    </citation>
    <scope>NUCLEOTIDE SEQUENCE</scope>
    <source>
        <strain evidence="9">NRRL 20472</strain>
    </source>
</reference>
<dbReference type="PROSITE" id="PS50850">
    <property type="entry name" value="MFS"/>
    <property type="match status" value="1"/>
</dbReference>
<feature type="transmembrane region" description="Helical" evidence="7">
    <location>
        <begin position="88"/>
        <end position="108"/>
    </location>
</feature>
<dbReference type="Proteomes" id="UP000622797">
    <property type="component" value="Unassembled WGS sequence"/>
</dbReference>
<keyword evidence="2" id="KW-0813">Transport</keyword>
<dbReference type="Pfam" id="PF07690">
    <property type="entry name" value="MFS_1"/>
    <property type="match status" value="1"/>
</dbReference>
<evidence type="ECO:0000256" key="7">
    <source>
        <dbReference type="SAM" id="Phobius"/>
    </source>
</evidence>
<dbReference type="EMBL" id="JABEXW010000199">
    <property type="protein sequence ID" value="KAF4968469.1"/>
    <property type="molecule type" value="Genomic_DNA"/>
</dbReference>
<keyword evidence="4 7" id="KW-1133">Transmembrane helix</keyword>
<evidence type="ECO:0000256" key="4">
    <source>
        <dbReference type="ARBA" id="ARBA00022989"/>
    </source>
</evidence>
<feature type="domain" description="Major facilitator superfamily (MFS) profile" evidence="8">
    <location>
        <begin position="55"/>
        <end position="469"/>
    </location>
</feature>
<keyword evidence="10" id="KW-1185">Reference proteome</keyword>
<feature type="transmembrane region" description="Helical" evidence="7">
    <location>
        <begin position="51"/>
        <end position="68"/>
    </location>
</feature>
<dbReference type="InterPro" id="IPR020846">
    <property type="entry name" value="MFS_dom"/>
</dbReference>
<dbReference type="PANTHER" id="PTHR43791">
    <property type="entry name" value="PERMEASE-RELATED"/>
    <property type="match status" value="1"/>
</dbReference>
<gene>
    <name evidence="9" type="ORF">FSARC_4163</name>
</gene>
<feature type="transmembrane region" description="Helical" evidence="7">
    <location>
        <begin position="286"/>
        <end position="306"/>
    </location>
</feature>
<evidence type="ECO:0000256" key="6">
    <source>
        <dbReference type="ARBA" id="ARBA00023180"/>
    </source>
</evidence>
<dbReference type="GO" id="GO:0016020">
    <property type="term" value="C:membrane"/>
    <property type="evidence" value="ECO:0007669"/>
    <property type="project" value="UniProtKB-SubCell"/>
</dbReference>
<dbReference type="Gene3D" id="1.20.1250.20">
    <property type="entry name" value="MFS general substrate transporter like domains"/>
    <property type="match status" value="2"/>
</dbReference>
<evidence type="ECO:0000256" key="5">
    <source>
        <dbReference type="ARBA" id="ARBA00023136"/>
    </source>
</evidence>
<keyword evidence="3 7" id="KW-0812">Transmembrane</keyword>
<sequence>MDSRKSAEAQAETVVEMVELKGNIDQNRLAPAQIMSEEEFLDAEKKLKRKLDMRLLACVWLIFVLNYLDRNNIAAAKVAGLADSLKLTAAQYATAVAILFVGYVLMQIPSNMFLAQLRPSIYLPSCMAVWGILSTLTGVIHNAAGLYAIRFFLGCVEAAFYPGALFLISSWYKRSEMGLRSAILFSATQLGSAFSGLIGGGIKNGLEGARGLESWRWLFLIEGSITVFIAVCSIFCLPDWPTTTRWLSPTEKAVAEWRLIQDAGQVDEDDENWTYGFKLAFKDWRMYVFAAMFFCLQVAAATSNFFPSVVQTLGYSKTASLLLTAPPYFLGLIFSVANNWSADRLNNSSFHVMWPLALAIVGFVVGAAALQTGPRYFAMMLMVGGGHGANAVVLAWTQKTMLRPRIKRAAAVAFVNAVGNISQVWTSYLWPDSDKPRYVLAMSVNSGFALGTILLALVMRIILQRANKKLDSGAEVAEVMKGESHAQVMGMTEEDQQRSRAAFRYVT</sequence>
<comment type="caution">
    <text evidence="9">The sequence shown here is derived from an EMBL/GenBank/DDBJ whole genome shotgun (WGS) entry which is preliminary data.</text>
</comment>
<dbReference type="InterPro" id="IPR011701">
    <property type="entry name" value="MFS"/>
</dbReference>
<dbReference type="PANTHER" id="PTHR43791:SF92">
    <property type="entry name" value="AGL026WP"/>
    <property type="match status" value="1"/>
</dbReference>
<keyword evidence="6" id="KW-0325">Glycoprotein</keyword>
<feature type="transmembrane region" description="Helical" evidence="7">
    <location>
        <begin position="181"/>
        <end position="202"/>
    </location>
</feature>
<evidence type="ECO:0000313" key="9">
    <source>
        <dbReference type="EMBL" id="KAF4968469.1"/>
    </source>
</evidence>
<dbReference type="OrthoDB" id="2250022at2759"/>
<evidence type="ECO:0000256" key="1">
    <source>
        <dbReference type="ARBA" id="ARBA00004141"/>
    </source>
</evidence>
<organism evidence="9 10">
    <name type="scientific">Fusarium sarcochroum</name>
    <dbReference type="NCBI Taxonomy" id="1208366"/>
    <lineage>
        <taxon>Eukaryota</taxon>
        <taxon>Fungi</taxon>
        <taxon>Dikarya</taxon>
        <taxon>Ascomycota</taxon>
        <taxon>Pezizomycotina</taxon>
        <taxon>Sordariomycetes</taxon>
        <taxon>Hypocreomycetidae</taxon>
        <taxon>Hypocreales</taxon>
        <taxon>Nectriaceae</taxon>
        <taxon>Fusarium</taxon>
        <taxon>Fusarium lateritium species complex</taxon>
    </lineage>
</organism>
<dbReference type="SUPFAM" id="SSF103473">
    <property type="entry name" value="MFS general substrate transporter"/>
    <property type="match status" value="1"/>
</dbReference>
<evidence type="ECO:0000313" key="10">
    <source>
        <dbReference type="Proteomes" id="UP000622797"/>
    </source>
</evidence>
<evidence type="ECO:0000259" key="8">
    <source>
        <dbReference type="PROSITE" id="PS50850"/>
    </source>
</evidence>
<evidence type="ECO:0000256" key="3">
    <source>
        <dbReference type="ARBA" id="ARBA00022692"/>
    </source>
</evidence>
<dbReference type="FunFam" id="1.20.1250.20:FF:000013">
    <property type="entry name" value="MFS general substrate transporter"/>
    <property type="match status" value="1"/>
</dbReference>
<dbReference type="AlphaFoldDB" id="A0A8H4U2U5"/>
<name>A0A8H4U2U5_9HYPO</name>
<feature type="transmembrane region" description="Helical" evidence="7">
    <location>
        <begin position="409"/>
        <end position="426"/>
    </location>
</feature>
<feature type="transmembrane region" description="Helical" evidence="7">
    <location>
        <begin position="376"/>
        <end position="397"/>
    </location>
</feature>
<feature type="transmembrane region" description="Helical" evidence="7">
    <location>
        <begin position="147"/>
        <end position="169"/>
    </location>
</feature>
<proteinExistence type="predicted"/>
<feature type="transmembrane region" description="Helical" evidence="7">
    <location>
        <begin position="438"/>
        <end position="463"/>
    </location>
</feature>
<reference evidence="9" key="2">
    <citation type="submission" date="2020-05" db="EMBL/GenBank/DDBJ databases">
        <authorList>
            <person name="Kim H.-S."/>
            <person name="Proctor R.H."/>
            <person name="Brown D.W."/>
        </authorList>
    </citation>
    <scope>NUCLEOTIDE SEQUENCE</scope>
    <source>
        <strain evidence="9">NRRL 20472</strain>
    </source>
</reference>
<accession>A0A8H4U2U5</accession>
<dbReference type="FunFam" id="1.20.1250.20:FF:000057">
    <property type="entry name" value="MFS general substrate transporter"/>
    <property type="match status" value="1"/>
</dbReference>
<protein>
    <recommendedName>
        <fullName evidence="8">Major facilitator superfamily (MFS) profile domain-containing protein</fullName>
    </recommendedName>
</protein>
<dbReference type="GO" id="GO:0022857">
    <property type="term" value="F:transmembrane transporter activity"/>
    <property type="evidence" value="ECO:0007669"/>
    <property type="project" value="InterPro"/>
</dbReference>
<feature type="transmembrane region" description="Helical" evidence="7">
    <location>
        <begin position="214"/>
        <end position="237"/>
    </location>
</feature>
<dbReference type="InterPro" id="IPR036259">
    <property type="entry name" value="MFS_trans_sf"/>
</dbReference>
<feature type="transmembrane region" description="Helical" evidence="7">
    <location>
        <begin position="352"/>
        <end position="370"/>
    </location>
</feature>
<comment type="subcellular location">
    <subcellularLocation>
        <location evidence="1">Membrane</location>
        <topology evidence="1">Multi-pass membrane protein</topology>
    </subcellularLocation>
</comment>
<feature type="transmembrane region" description="Helical" evidence="7">
    <location>
        <begin position="120"/>
        <end position="141"/>
    </location>
</feature>